<dbReference type="InterPro" id="IPR043428">
    <property type="entry name" value="LivM-like"/>
</dbReference>
<feature type="transmembrane region" description="Helical" evidence="7">
    <location>
        <begin position="338"/>
        <end position="358"/>
    </location>
</feature>
<protein>
    <submittedName>
        <fullName evidence="8">ABC-type transport system permease protein (Probable substrate branched-chain amino acids)</fullName>
    </submittedName>
</protein>
<feature type="transmembrane region" description="Helical" evidence="7">
    <location>
        <begin position="6"/>
        <end position="26"/>
    </location>
</feature>
<dbReference type="RefSeq" id="WP_014556453.1">
    <property type="nucleotide sequence ID" value="NC_017459.1"/>
</dbReference>
<keyword evidence="3 7" id="KW-0812">Transmembrane</keyword>
<organism evidence="8 9">
    <name type="scientific">Haloquadratum walsbyi (strain DSM 16854 / JCM 12705 / C23)</name>
    <dbReference type="NCBI Taxonomy" id="768065"/>
    <lineage>
        <taxon>Archaea</taxon>
        <taxon>Methanobacteriati</taxon>
        <taxon>Methanobacteriota</taxon>
        <taxon>Stenosarchaea group</taxon>
        <taxon>Halobacteria</taxon>
        <taxon>Halobacteriales</taxon>
        <taxon>Haloferacaceae</taxon>
        <taxon>Haloquadratum</taxon>
    </lineage>
</organism>
<dbReference type="HOGENOM" id="CLU_437847_0_0_2"/>
<dbReference type="PANTHER" id="PTHR30482">
    <property type="entry name" value="HIGH-AFFINITY BRANCHED-CHAIN AMINO ACID TRANSPORT SYSTEM PERMEASE"/>
    <property type="match status" value="1"/>
</dbReference>
<dbReference type="KEGG" id="hwc:Hqrw_3180"/>
<keyword evidence="2" id="KW-1003">Cell membrane</keyword>
<evidence type="ECO:0000256" key="2">
    <source>
        <dbReference type="ARBA" id="ARBA00022475"/>
    </source>
</evidence>
<evidence type="ECO:0000256" key="6">
    <source>
        <dbReference type="SAM" id="MobiDB-lite"/>
    </source>
</evidence>
<evidence type="ECO:0000313" key="8">
    <source>
        <dbReference type="EMBL" id="CCC40963.1"/>
    </source>
</evidence>
<proteinExistence type="predicted"/>
<feature type="compositionally biased region" description="Polar residues" evidence="6">
    <location>
        <begin position="583"/>
        <end position="606"/>
    </location>
</feature>
<dbReference type="AlphaFoldDB" id="G0LJM9"/>
<evidence type="ECO:0000256" key="7">
    <source>
        <dbReference type="SAM" id="Phobius"/>
    </source>
</evidence>
<dbReference type="Proteomes" id="UP000007954">
    <property type="component" value="Chromosome"/>
</dbReference>
<evidence type="ECO:0000256" key="1">
    <source>
        <dbReference type="ARBA" id="ARBA00004651"/>
    </source>
</evidence>
<feature type="transmembrane region" description="Helical" evidence="7">
    <location>
        <begin position="154"/>
        <end position="178"/>
    </location>
</feature>
<feature type="transmembrane region" description="Helical" evidence="7">
    <location>
        <begin position="254"/>
        <end position="270"/>
    </location>
</feature>
<feature type="transmembrane region" description="Helical" evidence="7">
    <location>
        <begin position="492"/>
        <end position="521"/>
    </location>
</feature>
<dbReference type="GO" id="GO:0005886">
    <property type="term" value="C:plasma membrane"/>
    <property type="evidence" value="ECO:0007669"/>
    <property type="project" value="UniProtKB-SubCell"/>
</dbReference>
<keyword evidence="4 7" id="KW-1133">Transmembrane helix</keyword>
<feature type="transmembrane region" description="Helical" evidence="7">
    <location>
        <begin position="74"/>
        <end position="95"/>
    </location>
</feature>
<feature type="transmembrane region" description="Helical" evidence="7">
    <location>
        <begin position="305"/>
        <end position="326"/>
    </location>
</feature>
<feature type="transmembrane region" description="Helical" evidence="7">
    <location>
        <begin position="378"/>
        <end position="397"/>
    </location>
</feature>
<dbReference type="InterPro" id="IPR001851">
    <property type="entry name" value="ABC_transp_permease"/>
</dbReference>
<feature type="transmembrane region" description="Helical" evidence="7">
    <location>
        <begin position="541"/>
        <end position="559"/>
    </location>
</feature>
<comment type="subcellular location">
    <subcellularLocation>
        <location evidence="1">Cell membrane</location>
        <topology evidence="1">Multi-pass membrane protein</topology>
    </subcellularLocation>
</comment>
<dbReference type="GeneID" id="12447979"/>
<feature type="transmembrane region" description="Helical" evidence="7">
    <location>
        <begin position="459"/>
        <end position="480"/>
    </location>
</feature>
<dbReference type="PANTHER" id="PTHR30482:SF10">
    <property type="entry name" value="HIGH-AFFINITY BRANCHED-CHAIN AMINO ACID TRANSPORT PROTEIN BRAE"/>
    <property type="match status" value="1"/>
</dbReference>
<feature type="transmembrane region" description="Helical" evidence="7">
    <location>
        <begin position="277"/>
        <end position="299"/>
    </location>
</feature>
<dbReference type="EMBL" id="FR746099">
    <property type="protein sequence ID" value="CCC40963.1"/>
    <property type="molecule type" value="Genomic_DNA"/>
</dbReference>
<reference evidence="8 9" key="1">
    <citation type="journal article" date="2011" name="PLoS ONE">
        <title>Haloquadratum walsbyi: limited diversity in a global pond.</title>
        <authorList>
            <person name="Dyall-Smith M."/>
            <person name="Pfeiffer F."/>
            <person name="Klee K."/>
            <person name="Palm P."/>
            <person name="Gross K."/>
            <person name="Schuster S.C."/>
            <person name="Rampp M."/>
            <person name="Oesterhelt D."/>
        </authorList>
    </citation>
    <scope>NUCLEOTIDE SEQUENCE [LARGE SCALE GENOMIC DNA]</scope>
    <source>
        <strain evidence="9">DSM 16854 / JCM 12705 / C23</strain>
    </source>
</reference>
<keyword evidence="5 7" id="KW-0472">Membrane</keyword>
<dbReference type="GO" id="GO:0015658">
    <property type="term" value="F:branched-chain amino acid transmembrane transporter activity"/>
    <property type="evidence" value="ECO:0007669"/>
    <property type="project" value="InterPro"/>
</dbReference>
<feature type="transmembrane region" description="Helical" evidence="7">
    <location>
        <begin position="33"/>
        <end position="54"/>
    </location>
</feature>
<feature type="compositionally biased region" description="Low complexity" evidence="6">
    <location>
        <begin position="569"/>
        <end position="582"/>
    </location>
</feature>
<evidence type="ECO:0000256" key="3">
    <source>
        <dbReference type="ARBA" id="ARBA00022692"/>
    </source>
</evidence>
<feature type="region of interest" description="Disordered" evidence="6">
    <location>
        <begin position="569"/>
        <end position="624"/>
    </location>
</feature>
<evidence type="ECO:0000313" key="9">
    <source>
        <dbReference type="Proteomes" id="UP000007954"/>
    </source>
</evidence>
<accession>G0LJM9</accession>
<dbReference type="OrthoDB" id="15394at2157"/>
<evidence type="ECO:0000256" key="5">
    <source>
        <dbReference type="ARBA" id="ARBA00023136"/>
    </source>
</evidence>
<sequence>MAVADVVVSFMLLVSIYGILALGLNVKYGHTGLLDFGHVGFYLIGAYTAALFVLGPDDPTDFTVYLIGLGDIPILGSWVTAILAGTILAGIVGGLVTLPTIRLREDYLAITVLGISVIFQRVIQSETWLANGPDALRGYSPPLQGPFPVTGETIIGAVLLGLIVFVAWGLTTGVLGMVSQAPSATATAASPSSIQRGRDDSTPPRDRVYTLATFGFTHVDAIAKQVSRTAAVAGGLAGILAAAAVFIIGITLTVGVIVSVYTWIVAAIALREHYADLSWSAITTGIGLGTGLLVALIPLPVLEAVGIKIIITISALATLVGVYYYITTQIDALSNNRLAIVGVGSIWFISLWYFVLPILGPLGSGDIAGVAQTLFQNIVWLLRFGGDVGIGYAIAGIGELTVKVDYPRFQLAGFVLFFVGLYAIVERTVESPFGRVLRAIRNDETVVESLGKNPFTYKLQSMVIGSALGGFAGALWAMYAQGLTFTTFAPRVTFITLLIMFVGGAGNNKGMIIGAALFWAFQQATTQLAAFFPPAIRVNIQAFRLVVVGILFLIVLYYLPEGLLGSRTSAATTTTTDGDSSGPQRAQRTEMNSSGEHSDSTTNTSVDNERIPDMGTQRELEGEE</sequence>
<name>G0LJM9_HALWC</name>
<feature type="compositionally biased region" description="Basic and acidic residues" evidence="6">
    <location>
        <begin position="607"/>
        <end position="624"/>
    </location>
</feature>
<evidence type="ECO:0000256" key="4">
    <source>
        <dbReference type="ARBA" id="ARBA00022989"/>
    </source>
</evidence>
<gene>
    <name evidence="8" type="primary">livM3</name>
    <name evidence="8" type="ordered locus">Hqrw_3180</name>
</gene>
<dbReference type="Pfam" id="PF02653">
    <property type="entry name" value="BPD_transp_2"/>
    <property type="match status" value="2"/>
</dbReference>
<feature type="transmembrane region" description="Helical" evidence="7">
    <location>
        <begin position="409"/>
        <end position="425"/>
    </location>
</feature>
<dbReference type="CDD" id="cd06581">
    <property type="entry name" value="TM_PBP1_LivM_like"/>
    <property type="match status" value="2"/>
</dbReference>